<dbReference type="InterPro" id="IPR010502">
    <property type="entry name" value="Carb-bd_dom_fam9"/>
</dbReference>
<accession>A0A1T4RAW9</accession>
<evidence type="ECO:0000256" key="1">
    <source>
        <dbReference type="SAM" id="Phobius"/>
    </source>
</evidence>
<dbReference type="EMBL" id="FUWZ01000002">
    <property type="protein sequence ID" value="SKA12966.1"/>
    <property type="molecule type" value="Genomic_DNA"/>
</dbReference>
<organism evidence="3 4">
    <name type="scientific">Chitinophaga eiseniae</name>
    <dbReference type="NCBI Taxonomy" id="634771"/>
    <lineage>
        <taxon>Bacteria</taxon>
        <taxon>Pseudomonadati</taxon>
        <taxon>Bacteroidota</taxon>
        <taxon>Chitinophagia</taxon>
        <taxon>Chitinophagales</taxon>
        <taxon>Chitinophagaceae</taxon>
        <taxon>Chitinophaga</taxon>
    </lineage>
</organism>
<dbReference type="GO" id="GO:0030246">
    <property type="term" value="F:carbohydrate binding"/>
    <property type="evidence" value="ECO:0007669"/>
    <property type="project" value="InterPro"/>
</dbReference>
<name>A0A1T4RAW9_9BACT</name>
<sequence length="379" mass="43536">MGSSCHERRKPVAHFFAIVIIGVFAVCTGAGNASAQTFSEAFKPFAGTPRHYVCYHTADSVTIDGQLSEKAWEQVPWTDDFTDIEGDTKPAPPLRSRVKMMWDQHYLYIAAVMEEPHLRATLKDHDAIIFQDNDFEVFIDPDGDTHQYFELEINAFNTVMDLFMNKPYRHGGNALLNWDTKGLKTAVHINGTLNQPGDKDKEWTVEMAIPFHALRFFNDPRRPSDGSTWRINFSRVEWDTDIKDGQYVKRKKPENNWVWSPQEIINMHAPERWGYLQFSTQPTHDATAPFRMPVAEPAKRLLWHVFHEQVRYRERHGKFAATLRELNLPAKQTAADGITYSLQLEGISSQFTASIQGGKLEGTVYINQEGRIYSNTKRK</sequence>
<dbReference type="Pfam" id="PF06452">
    <property type="entry name" value="CBM9_1"/>
    <property type="match status" value="1"/>
</dbReference>
<keyword evidence="1" id="KW-0812">Transmembrane</keyword>
<reference evidence="4" key="1">
    <citation type="submission" date="2017-02" db="EMBL/GenBank/DDBJ databases">
        <authorList>
            <person name="Varghese N."/>
            <person name="Submissions S."/>
        </authorList>
    </citation>
    <scope>NUCLEOTIDE SEQUENCE [LARGE SCALE GENOMIC DNA]</scope>
    <source>
        <strain evidence="4">DSM 22224</strain>
    </source>
</reference>
<feature type="transmembrane region" description="Helical" evidence="1">
    <location>
        <begin position="12"/>
        <end position="31"/>
    </location>
</feature>
<proteinExistence type="predicted"/>
<dbReference type="Gene3D" id="2.60.40.1190">
    <property type="match status" value="1"/>
</dbReference>
<dbReference type="SUPFAM" id="SSF49344">
    <property type="entry name" value="CBD9-like"/>
    <property type="match status" value="1"/>
</dbReference>
<dbReference type="Proteomes" id="UP000190367">
    <property type="component" value="Unassembled WGS sequence"/>
</dbReference>
<dbReference type="AlphaFoldDB" id="A0A1T4RAW9"/>
<keyword evidence="4" id="KW-1185">Reference proteome</keyword>
<dbReference type="RefSeq" id="WP_078669479.1">
    <property type="nucleotide sequence ID" value="NZ_FUWZ01000002.1"/>
</dbReference>
<dbReference type="GO" id="GO:0004553">
    <property type="term" value="F:hydrolase activity, hydrolyzing O-glycosyl compounds"/>
    <property type="evidence" value="ECO:0007669"/>
    <property type="project" value="InterPro"/>
</dbReference>
<keyword evidence="1" id="KW-0472">Membrane</keyword>
<protein>
    <submittedName>
        <fullName evidence="3">Carbohydrate family 9 binding domain-like</fullName>
    </submittedName>
</protein>
<gene>
    <name evidence="3" type="ORF">SAMN04488128_102983</name>
</gene>
<dbReference type="CDD" id="cd09620">
    <property type="entry name" value="CBM9_like_3"/>
    <property type="match status" value="1"/>
</dbReference>
<evidence type="ECO:0000259" key="2">
    <source>
        <dbReference type="Pfam" id="PF06452"/>
    </source>
</evidence>
<dbReference type="PANTHER" id="PTHR35532">
    <property type="entry name" value="SIMILAR TO POLYHYDROXYALKANOATE DEPOLYMERASE"/>
    <property type="match status" value="1"/>
</dbReference>
<dbReference type="OrthoDB" id="9786766at2"/>
<evidence type="ECO:0000313" key="3">
    <source>
        <dbReference type="EMBL" id="SKA12966.1"/>
    </source>
</evidence>
<feature type="domain" description="Carbohydrate-binding" evidence="2">
    <location>
        <begin position="63"/>
        <end position="243"/>
    </location>
</feature>
<dbReference type="PANTHER" id="PTHR35532:SF5">
    <property type="entry name" value="CARBOHYDRATE-BINDING DOMAIN-CONTAINING PROTEIN"/>
    <property type="match status" value="1"/>
</dbReference>
<dbReference type="STRING" id="634771.SAMN04488128_102983"/>
<evidence type="ECO:0000313" key="4">
    <source>
        <dbReference type="Proteomes" id="UP000190367"/>
    </source>
</evidence>
<keyword evidence="1" id="KW-1133">Transmembrane helix</keyword>
<dbReference type="GO" id="GO:0016052">
    <property type="term" value="P:carbohydrate catabolic process"/>
    <property type="evidence" value="ECO:0007669"/>
    <property type="project" value="InterPro"/>
</dbReference>